<feature type="domain" description="Transposase IS110-like N-terminal" evidence="1">
    <location>
        <begin position="6"/>
        <end position="146"/>
    </location>
</feature>
<evidence type="ECO:0000313" key="5">
    <source>
        <dbReference type="Proteomes" id="UP000054854"/>
    </source>
</evidence>
<dbReference type="Proteomes" id="UP000054854">
    <property type="component" value="Unassembled WGS sequence"/>
</dbReference>
<evidence type="ECO:0000313" key="6">
    <source>
        <dbReference type="Proteomes" id="UP000255316"/>
    </source>
</evidence>
<dbReference type="EMBL" id="LNXX01000053">
    <property type="protein sequence ID" value="KTC78735.1"/>
    <property type="molecule type" value="Genomic_DNA"/>
</dbReference>
<dbReference type="InterPro" id="IPR002525">
    <property type="entry name" value="Transp_IS110-like_N"/>
</dbReference>
<protein>
    <submittedName>
        <fullName evidence="4">Transposase</fullName>
    </submittedName>
</protein>
<accession>A0A378IJX6</accession>
<dbReference type="InterPro" id="IPR047650">
    <property type="entry name" value="Transpos_IS110"/>
</dbReference>
<dbReference type="Pfam" id="PF01548">
    <property type="entry name" value="DEDD_Tnp_IS110"/>
    <property type="match status" value="1"/>
</dbReference>
<evidence type="ECO:0000313" key="4">
    <source>
        <dbReference type="EMBL" id="STX35323.1"/>
    </source>
</evidence>
<sequence>MNITTIGIDLAKSIFQLHGANSCGKKTFSKRVSREKFTEIVQQLPASLIGMEACGSAHYWARRFTQMGHRVQLMSPQYVKPYVKTNKNDRNDAEAICEAVTRPTMRFVAIKTVEQQDIQLLHKVRTKIIKEKVALGNQIRGLLMEYGVAIPQGDCSLKKALADLSSIKNSDLTENSIFIFNELYTEFLNLELRMEQYTKKLLLISKQNESCKRLMSIPGIGEITSTALISSIGNFSNFKNGRNLSAWLGLVPRQNSSGQKTRLLGISKRGDKYLRSLLIHGARAVVNQVKDKVDKTSLWIKGLLEKNGFNKTVVALANKNARIAWSVITKDTNYNAEHAHG</sequence>
<proteinExistence type="predicted"/>
<evidence type="ECO:0000259" key="2">
    <source>
        <dbReference type="Pfam" id="PF02371"/>
    </source>
</evidence>
<dbReference type="RefSeq" id="WP_058466446.1">
    <property type="nucleotide sequence ID" value="NZ_CAAAHQ010000015.1"/>
</dbReference>
<dbReference type="PANTHER" id="PTHR33055:SF3">
    <property type="entry name" value="PUTATIVE TRANSPOSASE FOR IS117-RELATED"/>
    <property type="match status" value="1"/>
</dbReference>
<dbReference type="AlphaFoldDB" id="A0A378IJX6"/>
<dbReference type="GO" id="GO:0004803">
    <property type="term" value="F:transposase activity"/>
    <property type="evidence" value="ECO:0007669"/>
    <property type="project" value="InterPro"/>
</dbReference>
<dbReference type="Pfam" id="PF02371">
    <property type="entry name" value="Transposase_20"/>
    <property type="match status" value="1"/>
</dbReference>
<dbReference type="PANTHER" id="PTHR33055">
    <property type="entry name" value="TRANSPOSASE FOR INSERTION SEQUENCE ELEMENT IS1111A"/>
    <property type="match status" value="1"/>
</dbReference>
<reference evidence="3 5" key="1">
    <citation type="submission" date="2015-11" db="EMBL/GenBank/DDBJ databases">
        <title>Genomic analysis of 38 Legionella species identifies large and diverse effector repertoires.</title>
        <authorList>
            <person name="Burstein D."/>
            <person name="Amaro F."/>
            <person name="Zusman T."/>
            <person name="Lifshitz Z."/>
            <person name="Cohen O."/>
            <person name="Gilbert J.A."/>
            <person name="Pupko T."/>
            <person name="Shuman H.A."/>
            <person name="Segal G."/>
        </authorList>
    </citation>
    <scope>NUCLEOTIDE SEQUENCE [LARGE SCALE GENOMIC DNA]</scope>
    <source>
        <strain evidence="3 5">CDC#72-OH-14</strain>
    </source>
</reference>
<dbReference type="NCBIfam" id="NF033542">
    <property type="entry name" value="transpos_IS110"/>
    <property type="match status" value="1"/>
</dbReference>
<dbReference type="Proteomes" id="UP000255316">
    <property type="component" value="Unassembled WGS sequence"/>
</dbReference>
<dbReference type="EMBL" id="UGNX01000001">
    <property type="protein sequence ID" value="STX35323.1"/>
    <property type="molecule type" value="Genomic_DNA"/>
</dbReference>
<name>A0A378IJX6_9GAMM</name>
<dbReference type="GO" id="GO:0003677">
    <property type="term" value="F:DNA binding"/>
    <property type="evidence" value="ECO:0007669"/>
    <property type="project" value="InterPro"/>
</dbReference>
<gene>
    <name evidence="3" type="ORF">Lcin_3350</name>
    <name evidence="4" type="ORF">NCTC12438_01937</name>
</gene>
<feature type="domain" description="Transposase IS116/IS110/IS902 C-terminal" evidence="2">
    <location>
        <begin position="211"/>
        <end position="291"/>
    </location>
</feature>
<dbReference type="OrthoDB" id="5289737at2"/>
<dbReference type="GO" id="GO:0006313">
    <property type="term" value="P:DNA transposition"/>
    <property type="evidence" value="ECO:0007669"/>
    <property type="project" value="InterPro"/>
</dbReference>
<evidence type="ECO:0000313" key="3">
    <source>
        <dbReference type="EMBL" id="KTC78735.1"/>
    </source>
</evidence>
<organism evidence="4 6">
    <name type="scientific">Legionella cincinnatiensis</name>
    <dbReference type="NCBI Taxonomy" id="28085"/>
    <lineage>
        <taxon>Bacteria</taxon>
        <taxon>Pseudomonadati</taxon>
        <taxon>Pseudomonadota</taxon>
        <taxon>Gammaproteobacteria</taxon>
        <taxon>Legionellales</taxon>
        <taxon>Legionellaceae</taxon>
        <taxon>Legionella</taxon>
    </lineage>
</organism>
<keyword evidence="5" id="KW-1185">Reference proteome</keyword>
<evidence type="ECO:0000259" key="1">
    <source>
        <dbReference type="Pfam" id="PF01548"/>
    </source>
</evidence>
<dbReference type="InterPro" id="IPR003346">
    <property type="entry name" value="Transposase_20"/>
</dbReference>
<reference evidence="4 6" key="2">
    <citation type="submission" date="2018-06" db="EMBL/GenBank/DDBJ databases">
        <authorList>
            <consortium name="Pathogen Informatics"/>
            <person name="Doyle S."/>
        </authorList>
    </citation>
    <scope>NUCLEOTIDE SEQUENCE [LARGE SCALE GENOMIC DNA]</scope>
    <source>
        <strain evidence="4 6">NCTC12438</strain>
    </source>
</reference>